<protein>
    <submittedName>
        <fullName evidence="2">Uncharacterized protein</fullName>
    </submittedName>
</protein>
<reference evidence="2 3" key="1">
    <citation type="journal article" date="2015" name="Nature">
        <title>rRNA introns, odd ribosomes, and small enigmatic genomes across a large radiation of phyla.</title>
        <authorList>
            <person name="Brown C.T."/>
            <person name="Hug L.A."/>
            <person name="Thomas B.C."/>
            <person name="Sharon I."/>
            <person name="Castelle C.J."/>
            <person name="Singh A."/>
            <person name="Wilkins M.J."/>
            <person name="Williams K.H."/>
            <person name="Banfield J.F."/>
        </authorList>
    </citation>
    <scope>NUCLEOTIDE SEQUENCE [LARGE SCALE GENOMIC DNA]</scope>
</reference>
<sequence length="803" mass="93270">MSNEDQRNQSSRQGETYFNRADRPFTEGLPRKLLPYAKSLERAGFERLIPLLDKKTETLVLNGLSQSLTKAIARINPSSQPKPGGRDPDEVKQIRLDLERLMIEYALKHNLDPKIIPTIKVFPPEKLFGLCASDGSSWKLTDFGEAVKDLNARWKDDLSLFLYGGRARETSDLVSRYRKREILPIKTLRIPAIDSIDDIGKCDYDYLGVASLNGPTLEGIERRLQKVGVFQERKGGWVRKKTSTRRNGFSRVELGVHGYIWQDEMGKYRLKKPSSLGHIFYPGLNGNYERENLLIPFLMEDGPTVDIPIRLISHHHKEENQDMLWGLGLDFFNGYEQLSKPRLNRQSWLGQRYSVAFYPFPEITFSSNSLQQQVFEFFYALRTWPWVGQQPIIISSDLPMEHQLDDPINIKRFLSKRTQDFVTSQIIYPLARKMNNDKGELGTQGQRLEFGISAVEDISNALDGDPIATILRILPANQCFTEDPVFKTNTNIHSFGVIDKDGLFPELGSTLNKNPTLVMELVNRLKEFVRLIDAQKEISILEDKKRELDALAITRPYEVEKEGLERLISRIAYFRGIERHILEKEKTLQNVKSGREIFFDFIFEIARKNPSKTLESLRPVWCSEEEWKRVIKNEEYLKRLSEIDSRFSALAPPPPEKRVKIIEGIFRRIKTPMTLLEIADYSGINKNLEKILEILIKKGKIIRSKEKDLCSLYCSQTDSHINTMQFLKERLMRELEAVDLLSLSDEEIAHFYPYINNRMFVPSRSFSRIYSELESDQENNSRLLEIREWFHKRAEESYHRIYG</sequence>
<comment type="caution">
    <text evidence="2">The sequence shown here is derived from an EMBL/GenBank/DDBJ whole genome shotgun (WGS) entry which is preliminary data.</text>
</comment>
<dbReference type="EMBL" id="LBQX01000010">
    <property type="protein sequence ID" value="KKP86935.1"/>
    <property type="molecule type" value="Genomic_DNA"/>
</dbReference>
<evidence type="ECO:0000256" key="1">
    <source>
        <dbReference type="SAM" id="MobiDB-lite"/>
    </source>
</evidence>
<gene>
    <name evidence="2" type="ORF">UR89_C0010G0006</name>
</gene>
<evidence type="ECO:0000313" key="3">
    <source>
        <dbReference type="Proteomes" id="UP000034536"/>
    </source>
</evidence>
<name>A0A0G0FHJ3_9BACT</name>
<organism evidence="2 3">
    <name type="scientific">Candidatus Roizmanbacteria bacterium GW2011_GWA2_35_8</name>
    <dbReference type="NCBI Taxonomy" id="1618479"/>
    <lineage>
        <taxon>Bacteria</taxon>
        <taxon>Candidatus Roizmaniibacteriota</taxon>
    </lineage>
</organism>
<feature type="region of interest" description="Disordered" evidence="1">
    <location>
        <begin position="1"/>
        <end position="23"/>
    </location>
</feature>
<dbReference type="Proteomes" id="UP000034536">
    <property type="component" value="Unassembled WGS sequence"/>
</dbReference>
<proteinExistence type="predicted"/>
<evidence type="ECO:0000313" key="2">
    <source>
        <dbReference type="EMBL" id="KKP86935.1"/>
    </source>
</evidence>
<accession>A0A0G0FHJ3</accession>
<dbReference type="AlphaFoldDB" id="A0A0G0FHJ3"/>